<sequence>SLSKIVKDHAYLADIDRLLVRSWMSLLHLDDLMDFLAVVQVELLDILRYIQINIKSDINPSMYKALKDSSSHLIRKESNRNQSFDDKYGECCLRTAVRLLGSVCHWIKEPGHCDVPLQFLQLVCCISKIYSQTDSETRKRTQQESFGETLHIITKWRRNTFINKLLNSWNRSFSSPIEINVWTKLLSVSFSHEEQTSLWRNTFLKDFEGKLKQEDRVHQIGIYSKMMEELSDEGPLLCIIEKCALEAVAYICQ</sequence>
<keyword evidence="2" id="KW-1185">Reference proteome</keyword>
<proteinExistence type="predicted"/>
<dbReference type="PANTHER" id="PTHR22605:SF16">
    <property type="entry name" value="E3 UBIQUITIN-PROTEIN LIGASE RNF213"/>
    <property type="match status" value="1"/>
</dbReference>
<evidence type="ECO:0000313" key="2">
    <source>
        <dbReference type="Proteomes" id="UP001444071"/>
    </source>
</evidence>
<name>A0ABV0WF94_9TELE</name>
<organism evidence="1 2">
    <name type="scientific">Xenotaenia resolanae</name>
    <dbReference type="NCBI Taxonomy" id="208358"/>
    <lineage>
        <taxon>Eukaryota</taxon>
        <taxon>Metazoa</taxon>
        <taxon>Chordata</taxon>
        <taxon>Craniata</taxon>
        <taxon>Vertebrata</taxon>
        <taxon>Euteleostomi</taxon>
        <taxon>Actinopterygii</taxon>
        <taxon>Neopterygii</taxon>
        <taxon>Teleostei</taxon>
        <taxon>Neoteleostei</taxon>
        <taxon>Acanthomorphata</taxon>
        <taxon>Ovalentaria</taxon>
        <taxon>Atherinomorphae</taxon>
        <taxon>Cyprinodontiformes</taxon>
        <taxon>Goodeidae</taxon>
        <taxon>Xenotaenia</taxon>
    </lineage>
</organism>
<feature type="non-terminal residue" evidence="1">
    <location>
        <position position="253"/>
    </location>
</feature>
<accession>A0ABV0WF94</accession>
<gene>
    <name evidence="1" type="ORF">XENORESO_008565</name>
</gene>
<protein>
    <submittedName>
        <fullName evidence="1">Uncharacterized protein</fullName>
    </submittedName>
</protein>
<dbReference type="InterPro" id="IPR031248">
    <property type="entry name" value="RNF213"/>
</dbReference>
<reference evidence="1 2" key="1">
    <citation type="submission" date="2021-06" db="EMBL/GenBank/DDBJ databases">
        <authorList>
            <person name="Palmer J.M."/>
        </authorList>
    </citation>
    <scope>NUCLEOTIDE SEQUENCE [LARGE SCALE GENOMIC DNA]</scope>
    <source>
        <strain evidence="1 2">XR_2019</strain>
        <tissue evidence="1">Muscle</tissue>
    </source>
</reference>
<comment type="caution">
    <text evidence="1">The sequence shown here is derived from an EMBL/GenBank/DDBJ whole genome shotgun (WGS) entry which is preliminary data.</text>
</comment>
<dbReference type="EMBL" id="JAHRIM010042756">
    <property type="protein sequence ID" value="MEQ2267642.1"/>
    <property type="molecule type" value="Genomic_DNA"/>
</dbReference>
<dbReference type="PANTHER" id="PTHR22605">
    <property type="entry name" value="RZ-TYPE DOMAIN-CONTAINING PROTEIN"/>
    <property type="match status" value="1"/>
</dbReference>
<feature type="non-terminal residue" evidence="1">
    <location>
        <position position="1"/>
    </location>
</feature>
<dbReference type="Proteomes" id="UP001444071">
    <property type="component" value="Unassembled WGS sequence"/>
</dbReference>
<evidence type="ECO:0000313" key="1">
    <source>
        <dbReference type="EMBL" id="MEQ2267642.1"/>
    </source>
</evidence>